<dbReference type="PROSITE" id="PS51471">
    <property type="entry name" value="FE2OG_OXY"/>
    <property type="match status" value="1"/>
</dbReference>
<dbReference type="InterPro" id="IPR006620">
    <property type="entry name" value="Pro_4_hyd_alph"/>
</dbReference>
<evidence type="ECO:0000256" key="5">
    <source>
        <dbReference type="ARBA" id="ARBA00023004"/>
    </source>
</evidence>
<evidence type="ECO:0000256" key="4">
    <source>
        <dbReference type="ARBA" id="ARBA00023002"/>
    </source>
</evidence>
<dbReference type="GO" id="GO:0051213">
    <property type="term" value="F:dioxygenase activity"/>
    <property type="evidence" value="ECO:0007669"/>
    <property type="project" value="UniProtKB-KW"/>
</dbReference>
<gene>
    <name evidence="7" type="ORF">PECAL_2P04250</name>
</gene>
<organism evidence="7 8">
    <name type="scientific">Pelagomonas calceolata</name>
    <dbReference type="NCBI Taxonomy" id="35677"/>
    <lineage>
        <taxon>Eukaryota</taxon>
        <taxon>Sar</taxon>
        <taxon>Stramenopiles</taxon>
        <taxon>Ochrophyta</taxon>
        <taxon>Pelagophyceae</taxon>
        <taxon>Pelagomonadales</taxon>
        <taxon>Pelagomonadaceae</taxon>
        <taxon>Pelagomonas</taxon>
    </lineage>
</organism>
<dbReference type="GO" id="GO:0005506">
    <property type="term" value="F:iron ion binding"/>
    <property type="evidence" value="ECO:0007669"/>
    <property type="project" value="InterPro"/>
</dbReference>
<dbReference type="Proteomes" id="UP000789595">
    <property type="component" value="Unassembled WGS sequence"/>
</dbReference>
<dbReference type="SUPFAM" id="SSF51197">
    <property type="entry name" value="Clavaminate synthase-like"/>
    <property type="match status" value="1"/>
</dbReference>
<evidence type="ECO:0000313" key="7">
    <source>
        <dbReference type="EMBL" id="CAH0367406.1"/>
    </source>
</evidence>
<dbReference type="Gene3D" id="2.60.120.620">
    <property type="entry name" value="q2cbj1_9rhob like domain"/>
    <property type="match status" value="1"/>
</dbReference>
<keyword evidence="4" id="KW-0560">Oxidoreductase</keyword>
<evidence type="ECO:0000256" key="3">
    <source>
        <dbReference type="ARBA" id="ARBA00022964"/>
    </source>
</evidence>
<feature type="domain" description="Fe2OG dioxygenase" evidence="6">
    <location>
        <begin position="157"/>
        <end position="250"/>
    </location>
</feature>
<evidence type="ECO:0000259" key="6">
    <source>
        <dbReference type="PROSITE" id="PS51471"/>
    </source>
</evidence>
<reference evidence="7" key="1">
    <citation type="submission" date="2021-11" db="EMBL/GenBank/DDBJ databases">
        <authorList>
            <consortium name="Genoscope - CEA"/>
            <person name="William W."/>
        </authorList>
    </citation>
    <scope>NUCLEOTIDE SEQUENCE</scope>
</reference>
<comment type="cofactor">
    <cofactor evidence="1">
        <name>L-ascorbate</name>
        <dbReference type="ChEBI" id="CHEBI:38290"/>
    </cofactor>
</comment>
<keyword evidence="5" id="KW-0408">Iron</keyword>
<dbReference type="GO" id="GO:0031418">
    <property type="term" value="F:L-ascorbic acid binding"/>
    <property type="evidence" value="ECO:0007669"/>
    <property type="project" value="InterPro"/>
</dbReference>
<protein>
    <recommendedName>
        <fullName evidence="6">Fe2OG dioxygenase domain-containing protein</fullName>
    </recommendedName>
</protein>
<evidence type="ECO:0000256" key="2">
    <source>
        <dbReference type="ARBA" id="ARBA00022723"/>
    </source>
</evidence>
<dbReference type="InterPro" id="IPR005123">
    <property type="entry name" value="Oxoglu/Fe-dep_dioxygenase_dom"/>
</dbReference>
<name>A0A8J2WYZ7_9STRA</name>
<evidence type="ECO:0000313" key="8">
    <source>
        <dbReference type="Proteomes" id="UP000789595"/>
    </source>
</evidence>
<dbReference type="EMBL" id="CAKKNE010000002">
    <property type="protein sequence ID" value="CAH0367406.1"/>
    <property type="molecule type" value="Genomic_DNA"/>
</dbReference>
<dbReference type="OrthoDB" id="69177at2759"/>
<dbReference type="GO" id="GO:0016705">
    <property type="term" value="F:oxidoreductase activity, acting on paired donors, with incorporation or reduction of molecular oxygen"/>
    <property type="evidence" value="ECO:0007669"/>
    <property type="project" value="InterPro"/>
</dbReference>
<evidence type="ECO:0000256" key="1">
    <source>
        <dbReference type="ARBA" id="ARBA00001961"/>
    </source>
</evidence>
<keyword evidence="2" id="KW-0479">Metal-binding</keyword>
<keyword evidence="3" id="KW-0223">Dioxygenase</keyword>
<dbReference type="SMART" id="SM00702">
    <property type="entry name" value="P4Hc"/>
    <property type="match status" value="1"/>
</dbReference>
<sequence>MRTAALFIAATTWALQPLQPRRRRRAVIRMISERQIPAYVQTMKLYESEHGVETLPACGSATVKFVEHDGSHLISHSQEPLFSKAETQAIIDEAEERAARMGGWTTKRHANYATTDVPVQELPRTHEWFREKALPEVLYPFLATSYKDLLPSTEPLRVVDAFVVKYNATAGQSFLKPHRDGSVVSFNIALNDMSEYEGGGTWIARLARDDPPGSIRSDRGHVLAHASGMLHGGHEVESGVRYILVCFVILKNFANFATRFYQAVRDQDPEEFEPLPPGIEGVDSA</sequence>
<proteinExistence type="predicted"/>
<keyword evidence="8" id="KW-1185">Reference proteome</keyword>
<comment type="caution">
    <text evidence="7">The sequence shown here is derived from an EMBL/GenBank/DDBJ whole genome shotgun (WGS) entry which is preliminary data.</text>
</comment>
<accession>A0A8J2WYZ7</accession>
<dbReference type="AlphaFoldDB" id="A0A8J2WYZ7"/>